<organism evidence="6 7">
    <name type="scientific">Actinomycetospora corticicola</name>
    <dbReference type="NCBI Taxonomy" id="663602"/>
    <lineage>
        <taxon>Bacteria</taxon>
        <taxon>Bacillati</taxon>
        <taxon>Actinomycetota</taxon>
        <taxon>Actinomycetes</taxon>
        <taxon>Pseudonocardiales</taxon>
        <taxon>Pseudonocardiaceae</taxon>
        <taxon>Actinomycetospora</taxon>
    </lineage>
</organism>
<dbReference type="Pfam" id="PF13185">
    <property type="entry name" value="GAF_2"/>
    <property type="match status" value="1"/>
</dbReference>
<evidence type="ECO:0000313" key="7">
    <source>
        <dbReference type="Proteomes" id="UP000535890"/>
    </source>
</evidence>
<dbReference type="Proteomes" id="UP000535890">
    <property type="component" value="Unassembled WGS sequence"/>
</dbReference>
<dbReference type="SUPFAM" id="SSF52172">
    <property type="entry name" value="CheY-like"/>
    <property type="match status" value="1"/>
</dbReference>
<evidence type="ECO:0000256" key="3">
    <source>
        <dbReference type="ARBA" id="ARBA00023015"/>
    </source>
</evidence>
<sequence>MAAPDGLVAALRRASQEITAKRSIRDLHDTLVQIVRSAVQTIPHVDAGGISLTEDGIITSRGPHPVVISTLDQLQTELHEGPCITAIDDPPADGTVLANDLGGADAARWPRFAPRAVEAGFRSILSIQLTADQHMRAALNLYATDPGVFDEESRQVAGLFGVQAAMLLYGSRQATFLQRAVDSRDVIGQAKGILMERFTVDDDEAFQMLVRSSQDTNLKLIEVAEWLRAEAVERRRHRGTGPDE</sequence>
<evidence type="ECO:0000259" key="5">
    <source>
        <dbReference type="PROSITE" id="PS50921"/>
    </source>
</evidence>
<dbReference type="GO" id="GO:0003723">
    <property type="term" value="F:RNA binding"/>
    <property type="evidence" value="ECO:0007669"/>
    <property type="project" value="InterPro"/>
</dbReference>
<dbReference type="InterPro" id="IPR003018">
    <property type="entry name" value="GAF"/>
</dbReference>
<dbReference type="Pfam" id="PF03861">
    <property type="entry name" value="ANTAR"/>
    <property type="match status" value="1"/>
</dbReference>
<dbReference type="PROSITE" id="PS50921">
    <property type="entry name" value="ANTAR"/>
    <property type="match status" value="1"/>
</dbReference>
<dbReference type="SMART" id="SM01012">
    <property type="entry name" value="ANTAR"/>
    <property type="match status" value="1"/>
</dbReference>
<dbReference type="EMBL" id="JACCBN010000001">
    <property type="protein sequence ID" value="NYD37465.1"/>
    <property type="molecule type" value="Genomic_DNA"/>
</dbReference>
<keyword evidence="3" id="KW-0805">Transcription regulation</keyword>
<keyword evidence="2" id="KW-0418">Kinase</keyword>
<dbReference type="InterPro" id="IPR011006">
    <property type="entry name" value="CheY-like_superfamily"/>
</dbReference>
<dbReference type="AlphaFoldDB" id="A0A7Y9J6N1"/>
<dbReference type="PIRSF" id="PIRSF036625">
    <property type="entry name" value="GAF_ANTAR"/>
    <property type="match status" value="1"/>
</dbReference>
<protein>
    <recommendedName>
        <fullName evidence="5">ANTAR domain-containing protein</fullName>
    </recommendedName>
</protein>
<dbReference type="InterPro" id="IPR029016">
    <property type="entry name" value="GAF-like_dom_sf"/>
</dbReference>
<proteinExistence type="predicted"/>
<keyword evidence="1" id="KW-0808">Transferase</keyword>
<evidence type="ECO:0000256" key="4">
    <source>
        <dbReference type="ARBA" id="ARBA00023163"/>
    </source>
</evidence>
<dbReference type="InterPro" id="IPR012074">
    <property type="entry name" value="GAF_ANTAR"/>
</dbReference>
<dbReference type="RefSeq" id="WP_179795020.1">
    <property type="nucleotide sequence ID" value="NZ_BAABHP010000025.1"/>
</dbReference>
<dbReference type="InterPro" id="IPR036388">
    <property type="entry name" value="WH-like_DNA-bd_sf"/>
</dbReference>
<comment type="caution">
    <text evidence="6">The sequence shown here is derived from an EMBL/GenBank/DDBJ whole genome shotgun (WGS) entry which is preliminary data.</text>
</comment>
<evidence type="ECO:0000256" key="1">
    <source>
        <dbReference type="ARBA" id="ARBA00022679"/>
    </source>
</evidence>
<evidence type="ECO:0000313" key="6">
    <source>
        <dbReference type="EMBL" id="NYD37465.1"/>
    </source>
</evidence>
<reference evidence="6 7" key="1">
    <citation type="submission" date="2020-07" db="EMBL/GenBank/DDBJ databases">
        <title>Sequencing the genomes of 1000 actinobacteria strains.</title>
        <authorList>
            <person name="Klenk H.-P."/>
        </authorList>
    </citation>
    <scope>NUCLEOTIDE SEQUENCE [LARGE SCALE GENOMIC DNA]</scope>
    <source>
        <strain evidence="6 7">DSM 45772</strain>
    </source>
</reference>
<dbReference type="GO" id="GO:0016301">
    <property type="term" value="F:kinase activity"/>
    <property type="evidence" value="ECO:0007669"/>
    <property type="project" value="UniProtKB-KW"/>
</dbReference>
<dbReference type="SUPFAM" id="SSF55781">
    <property type="entry name" value="GAF domain-like"/>
    <property type="match status" value="1"/>
</dbReference>
<dbReference type="InterPro" id="IPR005561">
    <property type="entry name" value="ANTAR"/>
</dbReference>
<dbReference type="Gene3D" id="3.30.450.40">
    <property type="match status" value="1"/>
</dbReference>
<gene>
    <name evidence="6" type="ORF">BJ983_003567</name>
</gene>
<feature type="domain" description="ANTAR" evidence="5">
    <location>
        <begin position="167"/>
        <end position="228"/>
    </location>
</feature>
<evidence type="ECO:0000256" key="2">
    <source>
        <dbReference type="ARBA" id="ARBA00022777"/>
    </source>
</evidence>
<name>A0A7Y9J6N1_9PSEU</name>
<keyword evidence="7" id="KW-1185">Reference proteome</keyword>
<accession>A0A7Y9J6N1</accession>
<dbReference type="Gene3D" id="1.10.10.10">
    <property type="entry name" value="Winged helix-like DNA-binding domain superfamily/Winged helix DNA-binding domain"/>
    <property type="match status" value="1"/>
</dbReference>
<keyword evidence="4" id="KW-0804">Transcription</keyword>